<gene>
    <name evidence="2" type="ORF">BSZ32_01065</name>
</gene>
<evidence type="ECO:0000313" key="3">
    <source>
        <dbReference type="Proteomes" id="UP000239907"/>
    </source>
</evidence>
<organism evidence="2 3">
    <name type="scientific">Rubritalea profundi</name>
    <dbReference type="NCBI Taxonomy" id="1658618"/>
    <lineage>
        <taxon>Bacteria</taxon>
        <taxon>Pseudomonadati</taxon>
        <taxon>Verrucomicrobiota</taxon>
        <taxon>Verrucomicrobiia</taxon>
        <taxon>Verrucomicrobiales</taxon>
        <taxon>Rubritaleaceae</taxon>
        <taxon>Rubritalea</taxon>
    </lineage>
</organism>
<evidence type="ECO:0000256" key="1">
    <source>
        <dbReference type="SAM" id="MobiDB-lite"/>
    </source>
</evidence>
<protein>
    <submittedName>
        <fullName evidence="2">Uncharacterized protein</fullName>
    </submittedName>
</protein>
<dbReference type="Proteomes" id="UP000239907">
    <property type="component" value="Unassembled WGS sequence"/>
</dbReference>
<reference evidence="2 3" key="1">
    <citation type="submission" date="2016-12" db="EMBL/GenBank/DDBJ databases">
        <title>Study of bacterial adaptation to deep sea.</title>
        <authorList>
            <person name="Song J."/>
            <person name="Yoshizawa S."/>
            <person name="Kogure K."/>
        </authorList>
    </citation>
    <scope>NUCLEOTIDE SEQUENCE [LARGE SCALE GENOMIC DNA]</scope>
    <source>
        <strain evidence="2 3">SAORIC-165</strain>
    </source>
</reference>
<proteinExistence type="predicted"/>
<comment type="caution">
    <text evidence="2">The sequence shown here is derived from an EMBL/GenBank/DDBJ whole genome shotgun (WGS) entry which is preliminary data.</text>
</comment>
<feature type="region of interest" description="Disordered" evidence="1">
    <location>
        <begin position="1"/>
        <end position="59"/>
    </location>
</feature>
<evidence type="ECO:0000313" key="2">
    <source>
        <dbReference type="EMBL" id="PQJ27223.1"/>
    </source>
</evidence>
<accession>A0A2S7TZ19</accession>
<sequence length="59" mass="6369">MIERTLPKVVGIEEDDDTTGDPFAEQNSEQGDADEPAPGPESKPEGDDKPKLESEVCPQ</sequence>
<feature type="compositionally biased region" description="Basic and acidic residues" evidence="1">
    <location>
        <begin position="42"/>
        <end position="59"/>
    </location>
</feature>
<dbReference type="EMBL" id="MQWA01000001">
    <property type="protein sequence ID" value="PQJ27223.1"/>
    <property type="molecule type" value="Genomic_DNA"/>
</dbReference>
<keyword evidence="3" id="KW-1185">Reference proteome</keyword>
<name>A0A2S7TZ19_9BACT</name>
<dbReference type="AlphaFoldDB" id="A0A2S7TZ19"/>